<evidence type="ECO:0000259" key="6">
    <source>
        <dbReference type="SMART" id="SM00249"/>
    </source>
</evidence>
<accession>A0ABC9C491</accession>
<feature type="domain" description="Zinc finger PHD-type" evidence="6">
    <location>
        <begin position="12"/>
        <end position="65"/>
    </location>
</feature>
<feature type="region of interest" description="Disordered" evidence="5">
    <location>
        <begin position="836"/>
        <end position="887"/>
    </location>
</feature>
<reference evidence="8" key="1">
    <citation type="submission" date="2024-06" db="EMBL/GenBank/DDBJ databases">
        <authorList>
            <person name="Ryan C."/>
        </authorList>
    </citation>
    <scope>NUCLEOTIDE SEQUENCE [LARGE SCALE GENOMIC DNA]</scope>
</reference>
<organism evidence="7 8">
    <name type="scientific">Urochloa decumbens</name>
    <dbReference type="NCBI Taxonomy" id="240449"/>
    <lineage>
        <taxon>Eukaryota</taxon>
        <taxon>Viridiplantae</taxon>
        <taxon>Streptophyta</taxon>
        <taxon>Embryophyta</taxon>
        <taxon>Tracheophyta</taxon>
        <taxon>Spermatophyta</taxon>
        <taxon>Magnoliopsida</taxon>
        <taxon>Liliopsida</taxon>
        <taxon>Poales</taxon>
        <taxon>Poaceae</taxon>
        <taxon>PACMAD clade</taxon>
        <taxon>Panicoideae</taxon>
        <taxon>Panicodae</taxon>
        <taxon>Paniceae</taxon>
        <taxon>Melinidinae</taxon>
        <taxon>Urochloa</taxon>
    </lineage>
</organism>
<evidence type="ECO:0000256" key="3">
    <source>
        <dbReference type="ARBA" id="ARBA00022771"/>
    </source>
</evidence>
<keyword evidence="4" id="KW-0862">Zinc</keyword>
<evidence type="ECO:0000313" key="7">
    <source>
        <dbReference type="EMBL" id="CAL5013346.1"/>
    </source>
</evidence>
<dbReference type="GO" id="GO:0006338">
    <property type="term" value="P:chromatin remodeling"/>
    <property type="evidence" value="ECO:0007669"/>
    <property type="project" value="UniProtKB-ARBA"/>
</dbReference>
<sequence>MDEETYSNVDLVCALCDNGGEIASCEGRCLRSFHATKDSGEGCATLGYSRQQFNAIKVFMCKNCEYERYQCFACGCLGSAKTDPPEVFPCASATCGYFYHAKCAAQLLFPENEAKAIEYTAKIADGAKFACPLHKCDICKYGENKEDKELQFAVCRRCPKAYHRRCLPRKIAFNDFTENGQCVFQRAWDDLLPNNRILIYCLKHDIDLKYRTPTRNHIKFPENPASMKKPPSIKKPLNSVNGMNKKIVKIRRIDELPSAPLPNGKRSSGIVKHSSMSNLMNKRRKVPVSEERSVVMEKPVVMSKLPFSSFPEIDRYTEMRIFEFAQKTSAAITMEDVQKKLVVPSTHTPNLQNTDKITLGKVERSVEAVKAALHMLENGACIEEANSVCSPSDLFQIAKWKNKLNIFLAPFLHGMRYTSYGRHFTKVDKLQLIVDKLQWYIQSGDTVVDFCCGSNDFSLLLKEKLEASGKNCFYKNFDLIQPKNDFSFERRDWMTVQPDELPTGCRLIMGLNPPFGFKASLANQFINKALTFKPKLIILIVPKETERLDKKYPPYELIWQDSQQLLGKSFYLPGSLDSDNKVMEQWNMSAPPLSLWSRSDWAKRHSEIAKSMRHLPSENAFSGDWQRVADGSSVPTAGHVEMDDAEGEEIPSSLLDKLLSDAYHDPTSAPGDYWNDTNGRSRQPCNYETPGRSDPTYVYHTEMGVGSDMSISFSETDCERQDQVSSISKHGGIDSQACNAVESALAEEPAAAADCERQDEASSISKHGGTDSQACNAVGSELAEVPAAAADCDEVTSAAGPYHLLEDSSHVGRHAAGVQYWRVEDSPILEEGELSDAPPVAVGRPAAGTQQLTEDSPILEEGELSDAPPVGRPAAGTQQLTEDTPPEVTLEADSRCGQLMIPETDSQCGQPMTPEADSRCGQPVTPEAGQPDGLRHAARHNARTLPPRNTFPGLRFRQGCNTSRQFLSQGMGHPAVHPGLSNGWIEDDDY</sequence>
<feature type="compositionally biased region" description="Low complexity" evidence="5">
    <location>
        <begin position="837"/>
        <end position="848"/>
    </location>
</feature>
<keyword evidence="8" id="KW-1185">Reference proteome</keyword>
<evidence type="ECO:0000256" key="4">
    <source>
        <dbReference type="ARBA" id="ARBA00022833"/>
    </source>
</evidence>
<dbReference type="GO" id="GO:0008270">
    <property type="term" value="F:zinc ion binding"/>
    <property type="evidence" value="ECO:0007669"/>
    <property type="project" value="UniProtKB-KW"/>
</dbReference>
<reference evidence="7 8" key="2">
    <citation type="submission" date="2024-10" db="EMBL/GenBank/DDBJ databases">
        <authorList>
            <person name="Ryan C."/>
        </authorList>
    </citation>
    <scope>NUCLEOTIDE SEQUENCE [LARGE SCALE GENOMIC DNA]</scope>
</reference>
<gene>
    <name evidence="7" type="ORF">URODEC1_LOCUS71355</name>
</gene>
<dbReference type="InterPro" id="IPR055197">
    <property type="entry name" value="PHDvar_NSD"/>
</dbReference>
<feature type="region of interest" description="Disordered" evidence="5">
    <location>
        <begin position="219"/>
        <end position="238"/>
    </location>
</feature>
<dbReference type="InterPro" id="IPR029063">
    <property type="entry name" value="SAM-dependent_MTases_sf"/>
</dbReference>
<dbReference type="PANTHER" id="PTHR46235:SF20">
    <property type="entry name" value="PROTEIN ENHANCED DOWNY MILDEW 2"/>
    <property type="match status" value="1"/>
</dbReference>
<feature type="domain" description="Zinc finger PHD-type" evidence="6">
    <location>
        <begin position="73"/>
        <end position="135"/>
    </location>
</feature>
<dbReference type="CDD" id="cd15566">
    <property type="entry name" value="PHD3_NSD"/>
    <property type="match status" value="1"/>
</dbReference>
<dbReference type="InterPro" id="IPR001965">
    <property type="entry name" value="Znf_PHD"/>
</dbReference>
<evidence type="ECO:0000313" key="8">
    <source>
        <dbReference type="Proteomes" id="UP001497457"/>
    </source>
</evidence>
<protein>
    <recommendedName>
        <fullName evidence="6">Zinc finger PHD-type domain-containing protein</fullName>
    </recommendedName>
</protein>
<feature type="compositionally biased region" description="Polar residues" evidence="5">
    <location>
        <begin position="675"/>
        <end position="686"/>
    </location>
</feature>
<dbReference type="EMBL" id="OZ075138">
    <property type="protein sequence ID" value="CAL5013346.1"/>
    <property type="molecule type" value="Genomic_DNA"/>
</dbReference>
<dbReference type="CDD" id="cd15565">
    <property type="entry name" value="PHD2_NSD"/>
    <property type="match status" value="1"/>
</dbReference>
<name>A0ABC9C491_9POAL</name>
<evidence type="ECO:0000256" key="5">
    <source>
        <dbReference type="SAM" id="MobiDB-lite"/>
    </source>
</evidence>
<feature type="compositionally biased region" description="Polar residues" evidence="5">
    <location>
        <begin position="761"/>
        <end position="772"/>
    </location>
</feature>
<keyword evidence="1" id="KW-0479">Metal-binding</keyword>
<feature type="region of interest" description="Disordered" evidence="5">
    <location>
        <begin position="906"/>
        <end position="990"/>
    </location>
</feature>
<feature type="domain" description="Zinc finger PHD-type" evidence="6">
    <location>
        <begin position="138"/>
        <end position="205"/>
    </location>
</feature>
<feature type="region of interest" description="Disordered" evidence="5">
    <location>
        <begin position="751"/>
        <end position="772"/>
    </location>
</feature>
<dbReference type="SMART" id="SM00249">
    <property type="entry name" value="PHD"/>
    <property type="match status" value="3"/>
</dbReference>
<dbReference type="AlphaFoldDB" id="A0ABC9C491"/>
<dbReference type="Pfam" id="PF22908">
    <property type="entry name" value="PHD_NSD"/>
    <property type="match status" value="1"/>
</dbReference>
<feature type="region of interest" description="Disordered" evidence="5">
    <location>
        <begin position="668"/>
        <end position="694"/>
    </location>
</feature>
<dbReference type="InterPro" id="IPR058939">
    <property type="entry name" value="Mtase_EDM2"/>
</dbReference>
<dbReference type="Proteomes" id="UP001497457">
    <property type="component" value="Chromosome 28b"/>
</dbReference>
<dbReference type="InterPro" id="IPR013083">
    <property type="entry name" value="Znf_RING/FYVE/PHD"/>
</dbReference>
<dbReference type="Gene3D" id="3.30.40.10">
    <property type="entry name" value="Zinc/RING finger domain, C3HC4 (zinc finger)"/>
    <property type="match status" value="2"/>
</dbReference>
<evidence type="ECO:0000256" key="2">
    <source>
        <dbReference type="ARBA" id="ARBA00022737"/>
    </source>
</evidence>
<dbReference type="Pfam" id="PF23004">
    <property type="entry name" value="PHDvar_NSD"/>
    <property type="match status" value="1"/>
</dbReference>
<proteinExistence type="predicted"/>
<dbReference type="PANTHER" id="PTHR46235">
    <property type="entry name" value="PHD FINGER-CONTAINING PROTEIN DDB_G0268158"/>
    <property type="match status" value="1"/>
</dbReference>
<keyword evidence="3" id="KW-0863">Zinc-finger</keyword>
<dbReference type="Pfam" id="PF26055">
    <property type="entry name" value="Mtase_EDM2"/>
    <property type="match status" value="1"/>
</dbReference>
<feature type="compositionally biased region" description="Polar residues" evidence="5">
    <location>
        <begin position="959"/>
        <end position="968"/>
    </location>
</feature>
<evidence type="ECO:0000256" key="1">
    <source>
        <dbReference type="ARBA" id="ARBA00022723"/>
    </source>
</evidence>
<dbReference type="SUPFAM" id="SSF53335">
    <property type="entry name" value="S-adenosyl-L-methionine-dependent methyltransferases"/>
    <property type="match status" value="1"/>
</dbReference>
<keyword evidence="2" id="KW-0677">Repeat</keyword>
<dbReference type="InterPro" id="IPR055198">
    <property type="entry name" value="NSD_PHD"/>
</dbReference>